<dbReference type="AlphaFoldDB" id="A0A1Y1WWF5"/>
<dbReference type="STRING" id="1754192.A0A1Y1WWF5"/>
<protein>
    <recommendedName>
        <fullName evidence="6">Ion transport domain-containing protein</fullName>
    </recommendedName>
</protein>
<dbReference type="InterPro" id="IPR027359">
    <property type="entry name" value="Volt_channel_dom_sf"/>
</dbReference>
<organism evidence="7 8">
    <name type="scientific">Anaeromyces robustus</name>
    <dbReference type="NCBI Taxonomy" id="1754192"/>
    <lineage>
        <taxon>Eukaryota</taxon>
        <taxon>Fungi</taxon>
        <taxon>Fungi incertae sedis</taxon>
        <taxon>Chytridiomycota</taxon>
        <taxon>Chytridiomycota incertae sedis</taxon>
        <taxon>Neocallimastigomycetes</taxon>
        <taxon>Neocallimastigales</taxon>
        <taxon>Neocallimastigaceae</taxon>
        <taxon>Anaeromyces</taxon>
    </lineage>
</organism>
<feature type="transmembrane region" description="Helical" evidence="5">
    <location>
        <begin position="154"/>
        <end position="179"/>
    </location>
</feature>
<dbReference type="InterPro" id="IPR005821">
    <property type="entry name" value="Ion_trans_dom"/>
</dbReference>
<dbReference type="EMBL" id="MCFG01000232">
    <property type="protein sequence ID" value="ORX77860.1"/>
    <property type="molecule type" value="Genomic_DNA"/>
</dbReference>
<dbReference type="Gene3D" id="1.20.120.350">
    <property type="entry name" value="Voltage-gated potassium channels. Chain C"/>
    <property type="match status" value="1"/>
</dbReference>
<dbReference type="GO" id="GO:0060296">
    <property type="term" value="P:regulation of cilium beat frequency involved in ciliary motility"/>
    <property type="evidence" value="ECO:0007669"/>
    <property type="project" value="TreeGrafter"/>
</dbReference>
<feature type="domain" description="Ion transport" evidence="6">
    <location>
        <begin position="88"/>
        <end position="322"/>
    </location>
</feature>
<dbReference type="InterPro" id="IPR028746">
    <property type="entry name" value="CatSper1"/>
</dbReference>
<keyword evidence="8" id="KW-1185">Reference proteome</keyword>
<dbReference type="GO" id="GO:0005245">
    <property type="term" value="F:voltage-gated calcium channel activity"/>
    <property type="evidence" value="ECO:0007669"/>
    <property type="project" value="TreeGrafter"/>
</dbReference>
<dbReference type="GO" id="GO:0030317">
    <property type="term" value="P:flagellated sperm motility"/>
    <property type="evidence" value="ECO:0007669"/>
    <property type="project" value="InterPro"/>
</dbReference>
<dbReference type="SUPFAM" id="SSF81324">
    <property type="entry name" value="Voltage-gated potassium channels"/>
    <property type="match status" value="1"/>
</dbReference>
<dbReference type="GO" id="GO:0005227">
    <property type="term" value="F:calcium-activated cation channel activity"/>
    <property type="evidence" value="ECO:0007669"/>
    <property type="project" value="InterPro"/>
</dbReference>
<dbReference type="GO" id="GO:0036128">
    <property type="term" value="C:CatSper complex"/>
    <property type="evidence" value="ECO:0007669"/>
    <property type="project" value="InterPro"/>
</dbReference>
<accession>A0A1Y1WWF5</accession>
<dbReference type="PANTHER" id="PTHR47193:SF1">
    <property type="entry name" value="CATION CHANNEL SPERM-ASSOCIATED PROTEIN 1"/>
    <property type="match status" value="1"/>
</dbReference>
<evidence type="ECO:0000256" key="1">
    <source>
        <dbReference type="ARBA" id="ARBA00004141"/>
    </source>
</evidence>
<dbReference type="Pfam" id="PF00520">
    <property type="entry name" value="Ion_trans"/>
    <property type="match status" value="1"/>
</dbReference>
<evidence type="ECO:0000313" key="7">
    <source>
        <dbReference type="EMBL" id="ORX77860.1"/>
    </source>
</evidence>
<proteinExistence type="predicted"/>
<feature type="transmembrane region" description="Helical" evidence="5">
    <location>
        <begin position="117"/>
        <end position="134"/>
    </location>
</feature>
<dbReference type="Gene3D" id="1.10.287.70">
    <property type="match status" value="1"/>
</dbReference>
<dbReference type="Proteomes" id="UP000193944">
    <property type="component" value="Unassembled WGS sequence"/>
</dbReference>
<dbReference type="OrthoDB" id="416585at2759"/>
<evidence type="ECO:0000256" key="5">
    <source>
        <dbReference type="SAM" id="Phobius"/>
    </source>
</evidence>
<comment type="caution">
    <text evidence="7">The sequence shown here is derived from an EMBL/GenBank/DDBJ whole genome shotgun (WGS) entry which is preliminary data.</text>
</comment>
<keyword evidence="3 5" id="KW-1133">Transmembrane helix</keyword>
<reference evidence="7 8" key="1">
    <citation type="submission" date="2016-08" db="EMBL/GenBank/DDBJ databases">
        <title>A Parts List for Fungal Cellulosomes Revealed by Comparative Genomics.</title>
        <authorList>
            <consortium name="DOE Joint Genome Institute"/>
            <person name="Haitjema C.H."/>
            <person name="Gilmore S.P."/>
            <person name="Henske J.K."/>
            <person name="Solomon K.V."/>
            <person name="De Groot R."/>
            <person name="Kuo A."/>
            <person name="Mondo S.J."/>
            <person name="Salamov A.A."/>
            <person name="Labutti K."/>
            <person name="Zhao Z."/>
            <person name="Chiniquy J."/>
            <person name="Barry K."/>
            <person name="Brewer H.M."/>
            <person name="Purvine S.O."/>
            <person name="Wright A.T."/>
            <person name="Boxma B."/>
            <person name="Van Alen T."/>
            <person name="Hackstein J.H."/>
            <person name="Baker S.E."/>
            <person name="Grigoriev I.V."/>
            <person name="O'Malley M.A."/>
        </authorList>
    </citation>
    <scope>NUCLEOTIDE SEQUENCE [LARGE SCALE GENOMIC DNA]</scope>
    <source>
        <strain evidence="7 8">S4</strain>
    </source>
</reference>
<feature type="transmembrane region" description="Helical" evidence="5">
    <location>
        <begin position="289"/>
        <end position="315"/>
    </location>
</feature>
<evidence type="ECO:0000259" key="6">
    <source>
        <dbReference type="Pfam" id="PF00520"/>
    </source>
</evidence>
<comment type="subcellular location">
    <subcellularLocation>
        <location evidence="1">Membrane</location>
        <topology evidence="1">Multi-pass membrane protein</topology>
    </subcellularLocation>
</comment>
<gene>
    <name evidence="7" type="ORF">BCR32DRAFT_295374</name>
</gene>
<evidence type="ECO:0000313" key="8">
    <source>
        <dbReference type="Proteomes" id="UP000193944"/>
    </source>
</evidence>
<evidence type="ECO:0000256" key="2">
    <source>
        <dbReference type="ARBA" id="ARBA00022692"/>
    </source>
</evidence>
<evidence type="ECO:0000256" key="4">
    <source>
        <dbReference type="ARBA" id="ARBA00023136"/>
    </source>
</evidence>
<keyword evidence="2 5" id="KW-0812">Transmembrane</keyword>
<feature type="transmembrane region" description="Helical" evidence="5">
    <location>
        <begin position="225"/>
        <end position="245"/>
    </location>
</feature>
<sequence length="445" mass="51350">MPDSSIYSSSATSNYSDVISNTELSTAVHSRADSMSETRSYVSSFASMASSINSGNSATDFIAAKVANELDDGKSFFRQQIFLIVTSRIFNNIMLGIILINTVTMALQAIKSINAKYCWYLSIIDQVFLVIYIWECLLKLYAWRLYYFKSGWNLFDFFIVLISIVTWFLPEILTSSANFDAKFLRVLRVMRAFRAIRSIRVLRAINFLRSLQVVVSVLIRSIPAMANIVFLAFIIIYIFMIIGTASFGKYDDRHFGSLFKTLFRLIQLMTLDDWSVIYEENKKEIPIIWFYLAIFIVLETFIFLNLFVAVIVSNLQSSKNQRMRKRIRVKQKVNDDYLDLNDNAPYHKKEKLDDRRIGLDDNTDEDFKSQIGKYYGETLPERQQLLLSKYFMLLTALEYNNSSYQKQQKILDDLVDLTIERVDETDLLNPIDDKAVNAAADAASL</sequence>
<keyword evidence="4 5" id="KW-0472">Membrane</keyword>
<feature type="transmembrane region" description="Helical" evidence="5">
    <location>
        <begin position="89"/>
        <end position="110"/>
    </location>
</feature>
<reference evidence="7 8" key="2">
    <citation type="submission" date="2016-08" db="EMBL/GenBank/DDBJ databases">
        <title>Pervasive Adenine N6-methylation of Active Genes in Fungi.</title>
        <authorList>
            <consortium name="DOE Joint Genome Institute"/>
            <person name="Mondo S.J."/>
            <person name="Dannebaum R.O."/>
            <person name="Kuo R.C."/>
            <person name="Labutti K."/>
            <person name="Haridas S."/>
            <person name="Kuo A."/>
            <person name="Salamov A."/>
            <person name="Ahrendt S.R."/>
            <person name="Lipzen A."/>
            <person name="Sullivan W."/>
            <person name="Andreopoulos W.B."/>
            <person name="Clum A."/>
            <person name="Lindquist E."/>
            <person name="Daum C."/>
            <person name="Ramamoorthy G.K."/>
            <person name="Gryganskyi A."/>
            <person name="Culley D."/>
            <person name="Magnuson J.K."/>
            <person name="James T.Y."/>
            <person name="O'Malley M.A."/>
            <person name="Stajich J.E."/>
            <person name="Spatafora J.W."/>
            <person name="Visel A."/>
            <person name="Grigoriev I.V."/>
        </authorList>
    </citation>
    <scope>NUCLEOTIDE SEQUENCE [LARGE SCALE GENOMIC DNA]</scope>
    <source>
        <strain evidence="7 8">S4</strain>
    </source>
</reference>
<dbReference type="PANTHER" id="PTHR47193">
    <property type="entry name" value="CATION CHANNEL SPERM-ASSOCIATED PROTEIN 1"/>
    <property type="match status" value="1"/>
</dbReference>
<evidence type="ECO:0000256" key="3">
    <source>
        <dbReference type="ARBA" id="ARBA00022989"/>
    </source>
</evidence>
<name>A0A1Y1WWF5_9FUNG</name>